<feature type="transmembrane region" description="Helical" evidence="1">
    <location>
        <begin position="49"/>
        <end position="72"/>
    </location>
</feature>
<dbReference type="AlphaFoldDB" id="A0A0P7Z0A2"/>
<reference evidence="2 3" key="1">
    <citation type="submission" date="2015-09" db="EMBL/GenBank/DDBJ databases">
        <title>Identification and resolution of microdiversity through metagenomic sequencing of parallel consortia.</title>
        <authorList>
            <person name="Nelson W.C."/>
            <person name="Romine M.F."/>
            <person name="Lindemann S.R."/>
        </authorList>
    </citation>
    <scope>NUCLEOTIDE SEQUENCE [LARGE SCALE GENOMIC DNA]</scope>
    <source>
        <strain evidence="2">Ana</strain>
    </source>
</reference>
<evidence type="ECO:0000313" key="2">
    <source>
        <dbReference type="EMBL" id="KPQ37113.1"/>
    </source>
</evidence>
<dbReference type="InterPro" id="IPR009631">
    <property type="entry name" value="CGLD27-like"/>
</dbReference>
<feature type="transmembrane region" description="Helical" evidence="1">
    <location>
        <begin position="125"/>
        <end position="142"/>
    </location>
</feature>
<dbReference type="Pfam" id="PF06799">
    <property type="entry name" value="CGLD27-like"/>
    <property type="match status" value="1"/>
</dbReference>
<dbReference type="Proteomes" id="UP000050465">
    <property type="component" value="Unassembled WGS sequence"/>
</dbReference>
<dbReference type="PANTHER" id="PTHR34214:SF3">
    <property type="entry name" value="PROTEIN CONSERVED IN THE GREEN LINEAGE AND DIATOMS 27, CHLOROPLASTIC"/>
    <property type="match status" value="1"/>
</dbReference>
<dbReference type="EMBL" id="LJZR01000003">
    <property type="protein sequence ID" value="KPQ37113.1"/>
    <property type="molecule type" value="Genomic_DNA"/>
</dbReference>
<dbReference type="PANTHER" id="PTHR34214">
    <property type="match status" value="1"/>
</dbReference>
<evidence type="ECO:0008006" key="4">
    <source>
        <dbReference type="Google" id="ProtNLM"/>
    </source>
</evidence>
<dbReference type="STRING" id="1666911.HLUCCA11_04110"/>
<evidence type="ECO:0000256" key="1">
    <source>
        <dbReference type="SAM" id="Phobius"/>
    </source>
</evidence>
<comment type="caution">
    <text evidence="2">The sequence shown here is derived from an EMBL/GenBank/DDBJ whole genome shotgun (WGS) entry which is preliminary data.</text>
</comment>
<protein>
    <recommendedName>
        <fullName evidence="4">DUF1230 domain-containing protein</fullName>
    </recommendedName>
</protein>
<accession>A0A0P7Z0A2</accession>
<name>A0A0P7Z0A2_9CYAN</name>
<proteinExistence type="predicted"/>
<sequence>MSESWFYSWGARGLVGYLMPVVVLWLVSWLVVGPMAAVSFEPSKLLPQFMISGMLGALLLPTLALVQLYIGWRHVCDRLSQRSVFYEESGWYDGQVWEKPDDVMNRDRLIADYQVKPLMLRMQKTFAVILGIVSFSLVTWQFI</sequence>
<gene>
    <name evidence="2" type="ORF">HLUCCA11_04110</name>
</gene>
<keyword evidence="1" id="KW-0472">Membrane</keyword>
<keyword evidence="1" id="KW-1133">Transmembrane helix</keyword>
<dbReference type="PATRIC" id="fig|1666911.3.peg.3674"/>
<evidence type="ECO:0000313" key="3">
    <source>
        <dbReference type="Proteomes" id="UP000050465"/>
    </source>
</evidence>
<organism evidence="2 3">
    <name type="scientific">Phormidesmis priestleyi Ana</name>
    <dbReference type="NCBI Taxonomy" id="1666911"/>
    <lineage>
        <taxon>Bacteria</taxon>
        <taxon>Bacillati</taxon>
        <taxon>Cyanobacteriota</taxon>
        <taxon>Cyanophyceae</taxon>
        <taxon>Leptolyngbyales</taxon>
        <taxon>Leptolyngbyaceae</taxon>
        <taxon>Phormidesmis</taxon>
    </lineage>
</organism>
<keyword evidence="1" id="KW-0812">Transmembrane</keyword>
<feature type="transmembrane region" description="Helical" evidence="1">
    <location>
        <begin position="14"/>
        <end position="37"/>
    </location>
</feature>